<dbReference type="AlphaFoldDB" id="A0A679FQ97"/>
<dbReference type="EMBL" id="AP022557">
    <property type="protein sequence ID" value="BBW96407.1"/>
    <property type="molecule type" value="Genomic_DNA"/>
</dbReference>
<dbReference type="RefSeq" id="WP_033843691.1">
    <property type="nucleotide sequence ID" value="NZ_AP022557.1"/>
</dbReference>
<dbReference type="InterPro" id="IPR013410">
    <property type="entry name" value="CRISPR-assoc_RAMP_Cmr4"/>
</dbReference>
<feature type="domain" description="CRISPR type III-associated protein" evidence="2">
    <location>
        <begin position="14"/>
        <end position="313"/>
    </location>
</feature>
<reference evidence="4" key="1">
    <citation type="journal article" date="2020" name="Microbiol. Resour. Announc.">
        <title>Complete Genome Sequence of Geobacillus sp. Strain E55-1, Isolated from Mine Geyser in Japan.</title>
        <authorList>
            <person name="Miyazaki K."/>
            <person name="Hase E."/>
            <person name="Tokito N."/>
        </authorList>
    </citation>
    <scope>NUCLEOTIDE SEQUENCE [LARGE SCALE GENOMIC DNA]</scope>
    <source>
        <strain evidence="4">E55-1</strain>
    </source>
</reference>
<dbReference type="Pfam" id="PF03787">
    <property type="entry name" value="RAMPs"/>
    <property type="match status" value="1"/>
</dbReference>
<name>A0A679FQ97_9BACL</name>
<evidence type="ECO:0000313" key="4">
    <source>
        <dbReference type="Proteomes" id="UP000501421"/>
    </source>
</evidence>
<accession>A0A679FQ97</accession>
<evidence type="ECO:0000259" key="2">
    <source>
        <dbReference type="Pfam" id="PF03787"/>
    </source>
</evidence>
<organism evidence="3 4">
    <name type="scientific">Geobacillus subterraneus</name>
    <dbReference type="NCBI Taxonomy" id="129338"/>
    <lineage>
        <taxon>Bacteria</taxon>
        <taxon>Bacillati</taxon>
        <taxon>Bacillota</taxon>
        <taxon>Bacilli</taxon>
        <taxon>Bacillales</taxon>
        <taxon>Anoxybacillaceae</taxon>
        <taxon>Geobacillus</taxon>
    </lineage>
</organism>
<protein>
    <submittedName>
        <fullName evidence="3">Type III-B CRISPR module RAMP protein Cmr4</fullName>
    </submittedName>
</protein>
<dbReference type="Proteomes" id="UP000501421">
    <property type="component" value="Chromosome"/>
</dbReference>
<keyword evidence="4" id="KW-1185">Reference proteome</keyword>
<dbReference type="NCBIfam" id="TIGR02580">
    <property type="entry name" value="cas_RAMP_Cmr4"/>
    <property type="match status" value="1"/>
</dbReference>
<evidence type="ECO:0000313" key="3">
    <source>
        <dbReference type="EMBL" id="BBW96407.1"/>
    </source>
</evidence>
<dbReference type="PANTHER" id="PTHR36700:SF1">
    <property type="entry name" value="CRISPR SYSTEM CMR SUBUNIT CMR4"/>
    <property type="match status" value="1"/>
</dbReference>
<proteinExistence type="predicted"/>
<dbReference type="PANTHER" id="PTHR36700">
    <property type="entry name" value="CRISPR SYSTEM CMR SUBUNIT CMR4"/>
    <property type="match status" value="1"/>
</dbReference>
<evidence type="ECO:0000256" key="1">
    <source>
        <dbReference type="ARBA" id="ARBA00023118"/>
    </source>
</evidence>
<sequence>MYQLAKPLIFISATPSHVGAGTDLGVVDLPIQRERYTGFPKYEASSVKGSLKDAFYALAAKSKEDVADRAELQHPNGRFDKINKQMIEDVFGKDEQADHASAIAFTDARILLFPVKSLKHVFVWITCPQILSRFKQEMQLCGIDLSTYDHNLEGTIPQGSDLIISGQGVLLEEYLVNVQQSDECAKWANWFSEHLFPSSDEYQYWRNKLTRDLVIVPDDVFRDFVMLSTDIVTRVRIDRSKGIVKEGALFTEEYLPAESVLYSLVMASPVLKSKDEGLYDERFASAQGVIDFFAQFLPRVIQIGGNETIGKGITRTHLIEDGRKQTIEV</sequence>
<dbReference type="GO" id="GO:0051607">
    <property type="term" value="P:defense response to virus"/>
    <property type="evidence" value="ECO:0007669"/>
    <property type="project" value="UniProtKB-KW"/>
</dbReference>
<dbReference type="InterPro" id="IPR005537">
    <property type="entry name" value="RAMP_III_fam"/>
</dbReference>
<keyword evidence="1" id="KW-0051">Antiviral defense</keyword>
<gene>
    <name evidence="3" type="ORF">GsuE55_12400</name>
</gene>